<reference evidence="2" key="1">
    <citation type="submission" date="2023-05" db="EMBL/GenBank/DDBJ databases">
        <authorList>
            <person name="Zhang X."/>
        </authorList>
    </citation>
    <scope>NUCLEOTIDE SEQUENCE</scope>
    <source>
        <strain evidence="2">YF14B1</strain>
    </source>
</reference>
<dbReference type="RefSeq" id="WP_313979195.1">
    <property type="nucleotide sequence ID" value="NZ_JASJOS010000005.1"/>
</dbReference>
<evidence type="ECO:0000313" key="2">
    <source>
        <dbReference type="EMBL" id="MDJ1481435.1"/>
    </source>
</evidence>
<dbReference type="AlphaFoldDB" id="A0AAE3QQN2"/>
<name>A0AAE3QQN2_9BACT</name>
<sequence>MFTEEEKQRIVASIQDAERNTSGEVKVHVERHCTSEPIQRAKEVFIQLEMNRTQLHNGVLFYIALEDHKFAILGDSGIDAAVPADFWENIKEMMRALFRQGKIADGLVAGIEQAGQQLKSHFPYQSNDVNELSDDISFGE</sequence>
<protein>
    <submittedName>
        <fullName evidence="2">TPM domain-containing protein</fullName>
    </submittedName>
</protein>
<evidence type="ECO:0000313" key="3">
    <source>
        <dbReference type="Proteomes" id="UP001241110"/>
    </source>
</evidence>
<accession>A0AAE3QQN2</accession>
<comment type="caution">
    <text evidence="2">The sequence shown here is derived from an EMBL/GenBank/DDBJ whole genome shotgun (WGS) entry which is preliminary data.</text>
</comment>
<dbReference type="PANTHER" id="PTHR30373:SF8">
    <property type="entry name" value="BLL7265 PROTEIN"/>
    <property type="match status" value="1"/>
</dbReference>
<organism evidence="2 3">
    <name type="scientific">Xanthocytophaga flava</name>
    <dbReference type="NCBI Taxonomy" id="3048013"/>
    <lineage>
        <taxon>Bacteria</taxon>
        <taxon>Pseudomonadati</taxon>
        <taxon>Bacteroidota</taxon>
        <taxon>Cytophagia</taxon>
        <taxon>Cytophagales</taxon>
        <taxon>Rhodocytophagaceae</taxon>
        <taxon>Xanthocytophaga</taxon>
    </lineage>
</organism>
<dbReference type="EMBL" id="JASJOS010000005">
    <property type="protein sequence ID" value="MDJ1481435.1"/>
    <property type="molecule type" value="Genomic_DNA"/>
</dbReference>
<gene>
    <name evidence="2" type="ORF">QNI16_13130</name>
</gene>
<dbReference type="Pfam" id="PF04536">
    <property type="entry name" value="TPM_phosphatase"/>
    <property type="match status" value="1"/>
</dbReference>
<feature type="domain" description="TPM" evidence="1">
    <location>
        <begin position="1"/>
        <end position="116"/>
    </location>
</feature>
<evidence type="ECO:0000259" key="1">
    <source>
        <dbReference type="Pfam" id="PF04536"/>
    </source>
</evidence>
<proteinExistence type="predicted"/>
<dbReference type="Proteomes" id="UP001241110">
    <property type="component" value="Unassembled WGS sequence"/>
</dbReference>
<dbReference type="PANTHER" id="PTHR30373">
    <property type="entry name" value="UPF0603 PROTEIN YGCG"/>
    <property type="match status" value="1"/>
</dbReference>
<dbReference type="Gene3D" id="3.10.310.50">
    <property type="match status" value="1"/>
</dbReference>
<dbReference type="InterPro" id="IPR007621">
    <property type="entry name" value="TPM_dom"/>
</dbReference>